<feature type="signal peptide" evidence="1">
    <location>
        <begin position="1"/>
        <end position="21"/>
    </location>
</feature>
<dbReference type="AlphaFoldDB" id="A0AAW1IAH8"/>
<protein>
    <submittedName>
        <fullName evidence="2">Hemolymph juvenile hormone binding protein (JHBP)</fullName>
    </submittedName>
</protein>
<evidence type="ECO:0000256" key="1">
    <source>
        <dbReference type="SAM" id="SignalP"/>
    </source>
</evidence>
<evidence type="ECO:0000313" key="2">
    <source>
        <dbReference type="EMBL" id="KAK9686085.1"/>
    </source>
</evidence>
<name>A0AAW1IAH8_POPJA</name>
<comment type="caution">
    <text evidence="2">The sequence shown here is derived from an EMBL/GenBank/DDBJ whole genome shotgun (WGS) entry which is preliminary data.</text>
</comment>
<dbReference type="InterPro" id="IPR038606">
    <property type="entry name" value="To_sf"/>
</dbReference>
<keyword evidence="3" id="KW-1185">Reference proteome</keyword>
<sequence>MIVIFLVTFIYILSDPNGVKSAELPNYIPKCSLSDPNLNECIKENANSIIAILAKGDIDFGIPSLSPVVFQEAPGHGKNISFVLYNTYHDNIKDMQLDKASYDLENAKNYTILSGKFIDVTAKGQVLLGHGRFNMTLERVIMEYKADISKYEKRGDIYLDLTKSDLSTTNGHSYFYFENLKSPERADVNDYINKNSKIFVGQLKPILDRYLNTFFSYTLNVIFGKVPFTEMFLP</sequence>
<dbReference type="EMBL" id="JASPKY010000731">
    <property type="protein sequence ID" value="KAK9686085.1"/>
    <property type="molecule type" value="Genomic_DNA"/>
</dbReference>
<proteinExistence type="predicted"/>
<dbReference type="PANTHER" id="PTHR11008:SF41">
    <property type="entry name" value="RE70318P"/>
    <property type="match status" value="1"/>
</dbReference>
<dbReference type="GO" id="GO:0005615">
    <property type="term" value="C:extracellular space"/>
    <property type="evidence" value="ECO:0007669"/>
    <property type="project" value="TreeGrafter"/>
</dbReference>
<dbReference type="SMART" id="SM00700">
    <property type="entry name" value="JHBP"/>
    <property type="match status" value="1"/>
</dbReference>
<dbReference type="Proteomes" id="UP001458880">
    <property type="component" value="Unassembled WGS sequence"/>
</dbReference>
<feature type="chain" id="PRO_5043564840" evidence="1">
    <location>
        <begin position="22"/>
        <end position="234"/>
    </location>
</feature>
<dbReference type="Gene3D" id="3.15.10.30">
    <property type="entry name" value="Haemolymph juvenile hormone binding protein"/>
    <property type="match status" value="1"/>
</dbReference>
<keyword evidence="1" id="KW-0732">Signal</keyword>
<evidence type="ECO:0000313" key="3">
    <source>
        <dbReference type="Proteomes" id="UP001458880"/>
    </source>
</evidence>
<dbReference type="PANTHER" id="PTHR11008">
    <property type="entry name" value="PROTEIN TAKEOUT-LIKE PROTEIN"/>
    <property type="match status" value="1"/>
</dbReference>
<dbReference type="Pfam" id="PF06585">
    <property type="entry name" value="JHBP"/>
    <property type="match status" value="1"/>
</dbReference>
<reference evidence="2 3" key="1">
    <citation type="journal article" date="2024" name="BMC Genomics">
        <title>De novo assembly and annotation of Popillia japonica's genome with initial clues to its potential as an invasive pest.</title>
        <authorList>
            <person name="Cucini C."/>
            <person name="Boschi S."/>
            <person name="Funari R."/>
            <person name="Cardaioli E."/>
            <person name="Iannotti N."/>
            <person name="Marturano G."/>
            <person name="Paoli F."/>
            <person name="Bruttini M."/>
            <person name="Carapelli A."/>
            <person name="Frati F."/>
            <person name="Nardi F."/>
        </authorList>
    </citation>
    <scope>NUCLEOTIDE SEQUENCE [LARGE SCALE GENOMIC DNA]</scope>
    <source>
        <strain evidence="2">DMR45628</strain>
    </source>
</reference>
<gene>
    <name evidence="2" type="ORF">QE152_g37468</name>
</gene>
<accession>A0AAW1IAH8</accession>
<organism evidence="2 3">
    <name type="scientific">Popillia japonica</name>
    <name type="common">Japanese beetle</name>
    <dbReference type="NCBI Taxonomy" id="7064"/>
    <lineage>
        <taxon>Eukaryota</taxon>
        <taxon>Metazoa</taxon>
        <taxon>Ecdysozoa</taxon>
        <taxon>Arthropoda</taxon>
        <taxon>Hexapoda</taxon>
        <taxon>Insecta</taxon>
        <taxon>Pterygota</taxon>
        <taxon>Neoptera</taxon>
        <taxon>Endopterygota</taxon>
        <taxon>Coleoptera</taxon>
        <taxon>Polyphaga</taxon>
        <taxon>Scarabaeiformia</taxon>
        <taxon>Scarabaeidae</taxon>
        <taxon>Rutelinae</taxon>
        <taxon>Popillia</taxon>
    </lineage>
</organism>
<dbReference type="InterPro" id="IPR010562">
    <property type="entry name" value="Haemolymph_juvenile_hormone-bd"/>
</dbReference>